<gene>
    <name evidence="4" type="ORF">CCE28_05005</name>
</gene>
<dbReference type="Pfam" id="PF00440">
    <property type="entry name" value="TetR_N"/>
    <property type="match status" value="1"/>
</dbReference>
<proteinExistence type="predicted"/>
<dbReference type="InterPro" id="IPR023772">
    <property type="entry name" value="DNA-bd_HTH_TetR-type_CS"/>
</dbReference>
<dbReference type="GO" id="GO:0003677">
    <property type="term" value="F:DNA binding"/>
    <property type="evidence" value="ECO:0007669"/>
    <property type="project" value="UniProtKB-UniRule"/>
</dbReference>
<evidence type="ECO:0000256" key="2">
    <source>
        <dbReference type="PROSITE-ProRule" id="PRU00335"/>
    </source>
</evidence>
<protein>
    <recommendedName>
        <fullName evidence="3">HTH tetR-type domain-containing protein</fullName>
    </recommendedName>
</protein>
<feature type="domain" description="HTH tetR-type" evidence="3">
    <location>
        <begin position="3"/>
        <end position="63"/>
    </location>
</feature>
<comment type="caution">
    <text evidence="4">The sequence shown here is derived from an EMBL/GenBank/DDBJ whole genome shotgun (WGS) entry which is preliminary data.</text>
</comment>
<dbReference type="OrthoDB" id="9812993at2"/>
<accession>A0A267MKZ8</accession>
<sequence>MNDNTKETIIIEALKLFNEFGFHGTSTSKIAKAAGVSNGALFNRFKTKDELINGIYMYVKLHFKQYIDSKFDESLETEEAVKSLWKSTVKWGIENPEYLKFQGQFNNSPYVNCVNKETSKDALQVACERKNLLKKNREISDEDFNLLVICMAGATNALSFHLINNEVDDIDVHMDSVFELLFKGILK</sequence>
<evidence type="ECO:0000313" key="5">
    <source>
        <dbReference type="Proteomes" id="UP000216024"/>
    </source>
</evidence>
<keyword evidence="5" id="KW-1185">Reference proteome</keyword>
<dbReference type="AlphaFoldDB" id="A0A267MKZ8"/>
<dbReference type="Gene3D" id="1.10.357.10">
    <property type="entry name" value="Tetracycline Repressor, domain 2"/>
    <property type="match status" value="1"/>
</dbReference>
<keyword evidence="1 2" id="KW-0238">DNA-binding</keyword>
<dbReference type="PANTHER" id="PTHR43479">
    <property type="entry name" value="ACREF/ENVCD OPERON REPRESSOR-RELATED"/>
    <property type="match status" value="1"/>
</dbReference>
<dbReference type="InterPro" id="IPR050624">
    <property type="entry name" value="HTH-type_Tx_Regulator"/>
</dbReference>
<dbReference type="InterPro" id="IPR001647">
    <property type="entry name" value="HTH_TetR"/>
</dbReference>
<evidence type="ECO:0000259" key="3">
    <source>
        <dbReference type="PROSITE" id="PS50977"/>
    </source>
</evidence>
<dbReference type="EMBL" id="NIBG01000003">
    <property type="protein sequence ID" value="PAB60261.1"/>
    <property type="molecule type" value="Genomic_DNA"/>
</dbReference>
<dbReference type="PROSITE" id="PS50977">
    <property type="entry name" value="HTH_TETR_2"/>
    <property type="match status" value="1"/>
</dbReference>
<evidence type="ECO:0000313" key="4">
    <source>
        <dbReference type="EMBL" id="PAB60261.1"/>
    </source>
</evidence>
<dbReference type="RefSeq" id="WP_095131611.1">
    <property type="nucleotide sequence ID" value="NZ_NIBG01000003.1"/>
</dbReference>
<dbReference type="Proteomes" id="UP000216024">
    <property type="component" value="Unassembled WGS sequence"/>
</dbReference>
<dbReference type="PROSITE" id="PS01081">
    <property type="entry name" value="HTH_TETR_1"/>
    <property type="match status" value="1"/>
</dbReference>
<dbReference type="PRINTS" id="PR00455">
    <property type="entry name" value="HTHTETR"/>
</dbReference>
<organism evidence="4 5">
    <name type="scientific">Anaeromicrobium sediminis</name>
    <dbReference type="NCBI Taxonomy" id="1478221"/>
    <lineage>
        <taxon>Bacteria</taxon>
        <taxon>Bacillati</taxon>
        <taxon>Bacillota</taxon>
        <taxon>Clostridia</taxon>
        <taxon>Peptostreptococcales</taxon>
        <taxon>Thermotaleaceae</taxon>
        <taxon>Anaeromicrobium</taxon>
    </lineage>
</organism>
<feature type="DNA-binding region" description="H-T-H motif" evidence="2">
    <location>
        <begin position="26"/>
        <end position="45"/>
    </location>
</feature>
<dbReference type="PANTHER" id="PTHR43479:SF20">
    <property type="entry name" value="HTH TETR-TYPE DOMAIN-CONTAINING PROTEIN"/>
    <property type="match status" value="1"/>
</dbReference>
<dbReference type="SUPFAM" id="SSF46689">
    <property type="entry name" value="Homeodomain-like"/>
    <property type="match status" value="1"/>
</dbReference>
<dbReference type="InterPro" id="IPR009057">
    <property type="entry name" value="Homeodomain-like_sf"/>
</dbReference>
<evidence type="ECO:0000256" key="1">
    <source>
        <dbReference type="ARBA" id="ARBA00023125"/>
    </source>
</evidence>
<name>A0A267MKZ8_9FIRM</name>
<reference evidence="4 5" key="1">
    <citation type="submission" date="2017-06" db="EMBL/GenBank/DDBJ databases">
        <title>Draft genome sequence of anaerobic fermentative bacterium Anaeromicrobium sediminis DY2726D isolated from West Pacific Ocean sediments.</title>
        <authorList>
            <person name="Zeng X."/>
        </authorList>
    </citation>
    <scope>NUCLEOTIDE SEQUENCE [LARGE SCALE GENOMIC DNA]</scope>
    <source>
        <strain evidence="4 5">DY2726D</strain>
    </source>
</reference>